<keyword evidence="2" id="KW-1185">Reference proteome</keyword>
<protein>
    <submittedName>
        <fullName evidence="1">30S ribosomal protein S12 methylthiotransferase RimO</fullName>
        <ecNumber evidence="1">2.8.4.4</ecNumber>
    </submittedName>
</protein>
<keyword evidence="1" id="KW-0689">Ribosomal protein</keyword>
<dbReference type="EC" id="2.8.4.4" evidence="1"/>
<evidence type="ECO:0000313" key="2">
    <source>
        <dbReference type="Proteomes" id="UP000682782"/>
    </source>
</evidence>
<gene>
    <name evidence="1" type="primary">rimO</name>
    <name evidence="1" type="ORF">JYE49_12410</name>
</gene>
<accession>A0AC61MVN8</accession>
<reference evidence="1" key="1">
    <citation type="submission" date="2021-01" db="EMBL/GenBank/DDBJ databases">
        <title>Complete genome sequence of Clostridiales bacterium R-7.</title>
        <authorList>
            <person name="Mahoney-Kurpe S.C."/>
            <person name="Palevich N."/>
            <person name="Koike S."/>
            <person name="Moon C.D."/>
            <person name="Attwood G.T."/>
        </authorList>
    </citation>
    <scope>NUCLEOTIDE SEQUENCE</scope>
    <source>
        <strain evidence="1">R-7</strain>
    </source>
</reference>
<dbReference type="Proteomes" id="UP000682782">
    <property type="component" value="Chromosome"/>
</dbReference>
<organism evidence="1 2">
    <name type="scientific">Aristaeella hokkaidonensis</name>
    <dbReference type="NCBI Taxonomy" id="3046382"/>
    <lineage>
        <taxon>Bacteria</taxon>
        <taxon>Bacillati</taxon>
        <taxon>Bacillota</taxon>
        <taxon>Clostridia</taxon>
        <taxon>Eubacteriales</taxon>
        <taxon>Aristaeellaceae</taxon>
        <taxon>Aristaeella</taxon>
    </lineage>
</organism>
<name>A0AC61MVN8_9FIRM</name>
<sequence length="438" mass="48771">MAYSVGAISLGCNKNRVDTETALGLLKEKGFVITSDPAEADVLLVNTCGFIDPAKEESVNTILDMAEYKTTGRCKVLVVTGCLSQRYSGDLLKDIPEIDVLLGVNQYAELPAAIEKALGAERPCLCSDDFSYYEHDRVLTTPGYSAYIRIGEGCSNRCTFCAIPMIRGPYRSRDEKAILREITSLAGSGVREHILVAQDTTRYGTEDHPHTTLPDLMRKAAAIDGVGWLRVLYCYPDETNDALLDVLAETDNVCPYLDIPVQHINADLLHRMHRRGTREDILRCVRGARERNLTLRTSLIVGFPGETEDQFRELLDFVEETEFDRLGAFAYSPEEGTPAAKMPDQIPEEIKQERLDRLMTLQQKISLKRNLARVGSVEQVLVTDTDGRGNVLGRSCREAPETDGEIYVSCGEARPQPGQFIPVRILSAEEYDLRGKML</sequence>
<proteinExistence type="predicted"/>
<evidence type="ECO:0000313" key="1">
    <source>
        <dbReference type="EMBL" id="QUC66642.1"/>
    </source>
</evidence>
<keyword evidence="1" id="KW-0687">Ribonucleoprotein</keyword>
<keyword evidence="1" id="KW-0808">Transferase</keyword>
<dbReference type="EMBL" id="CP068393">
    <property type="protein sequence ID" value="QUC66642.1"/>
    <property type="molecule type" value="Genomic_DNA"/>
</dbReference>